<evidence type="ECO:0000313" key="1">
    <source>
        <dbReference type="EMBL" id="KAJ1674359.1"/>
    </source>
</evidence>
<reference evidence="1" key="1">
    <citation type="submission" date="2022-06" db="EMBL/GenBank/DDBJ databases">
        <title>Phylogenomic reconstructions and comparative analyses of Kickxellomycotina fungi.</title>
        <authorList>
            <person name="Reynolds N.K."/>
            <person name="Stajich J.E."/>
            <person name="Barry K."/>
            <person name="Grigoriev I.V."/>
            <person name="Crous P."/>
            <person name="Smith M.E."/>
        </authorList>
    </citation>
    <scope>NUCLEOTIDE SEQUENCE</scope>
    <source>
        <strain evidence="1">RSA 2271</strain>
    </source>
</reference>
<keyword evidence="2" id="KW-1185">Reference proteome</keyword>
<dbReference type="EMBL" id="JAMZIH010006035">
    <property type="protein sequence ID" value="KAJ1674359.1"/>
    <property type="molecule type" value="Genomic_DNA"/>
</dbReference>
<name>A0ACC1HJ88_9FUNG</name>
<protein>
    <submittedName>
        <fullName evidence="1">Uncharacterized protein</fullName>
    </submittedName>
</protein>
<dbReference type="Proteomes" id="UP001145114">
    <property type="component" value="Unassembled WGS sequence"/>
</dbReference>
<evidence type="ECO:0000313" key="2">
    <source>
        <dbReference type="Proteomes" id="UP001145114"/>
    </source>
</evidence>
<comment type="caution">
    <text evidence="1">The sequence shown here is derived from an EMBL/GenBank/DDBJ whole genome shotgun (WGS) entry which is preliminary data.</text>
</comment>
<sequence length="201" mass="23170">MNDLIKRIQAQSSNSSSELERLDLEIEEAKTILRRKKREIASVPDEPDILFRNEECDAFDIIETLREILNLVEKGGLDKDASNVLGSSIKGLDYIEANYLTPVWDEMIELQPPRLHYMSKLLKYLFGEEGAVMHHVVEQLIESPERSMTTEQLIKSFGENEVMARRHLSSALTNLRKLGITKTWFDDNGKQENMTVYLNNE</sequence>
<accession>A0ACC1HJ88</accession>
<gene>
    <name evidence="1" type="ORF">EV182_003442</name>
</gene>
<proteinExistence type="predicted"/>
<organism evidence="1 2">
    <name type="scientific">Spiromyces aspiralis</name>
    <dbReference type="NCBI Taxonomy" id="68401"/>
    <lineage>
        <taxon>Eukaryota</taxon>
        <taxon>Fungi</taxon>
        <taxon>Fungi incertae sedis</taxon>
        <taxon>Zoopagomycota</taxon>
        <taxon>Kickxellomycotina</taxon>
        <taxon>Kickxellomycetes</taxon>
        <taxon>Kickxellales</taxon>
        <taxon>Kickxellaceae</taxon>
        <taxon>Spiromyces</taxon>
    </lineage>
</organism>